<gene>
    <name evidence="4" type="ORF">Ga0058931_1046</name>
    <name evidence="5" type="ORF">HLUCCA05_13295</name>
</gene>
<dbReference type="Proteomes" id="UP000182045">
    <property type="component" value="Unassembled WGS sequence"/>
</dbReference>
<dbReference type="RefSeq" id="WP_082700112.1">
    <property type="nucleotide sequence ID" value="NZ_FBYC01000004.1"/>
</dbReference>
<dbReference type="PROSITE" id="PS51724">
    <property type="entry name" value="SPOR"/>
    <property type="match status" value="1"/>
</dbReference>
<comment type="caution">
    <text evidence="5">The sequence shown here is derived from an EMBL/GenBank/DDBJ whole genome shotgun (WGS) entry which is preliminary data.</text>
</comment>
<feature type="chain" id="PRO_5030013242" evidence="2">
    <location>
        <begin position="24"/>
        <end position="337"/>
    </location>
</feature>
<keyword evidence="4" id="KW-0131">Cell cycle</keyword>
<dbReference type="EMBL" id="FBYC01000004">
    <property type="protein sequence ID" value="CUX80337.1"/>
    <property type="molecule type" value="Genomic_DNA"/>
</dbReference>
<dbReference type="GO" id="GO:0042834">
    <property type="term" value="F:peptidoglycan binding"/>
    <property type="evidence" value="ECO:0007669"/>
    <property type="project" value="InterPro"/>
</dbReference>
<feature type="compositionally biased region" description="Low complexity" evidence="1">
    <location>
        <begin position="140"/>
        <end position="178"/>
    </location>
</feature>
<dbReference type="Pfam" id="PF05036">
    <property type="entry name" value="SPOR"/>
    <property type="match status" value="1"/>
</dbReference>
<dbReference type="SUPFAM" id="SSF110997">
    <property type="entry name" value="Sporulation related repeat"/>
    <property type="match status" value="1"/>
</dbReference>
<organism evidence="5 6">
    <name type="scientific">Roseibaca calidilacus</name>
    <dbReference type="NCBI Taxonomy" id="1666912"/>
    <lineage>
        <taxon>Bacteria</taxon>
        <taxon>Pseudomonadati</taxon>
        <taxon>Pseudomonadota</taxon>
        <taxon>Alphaproteobacteria</taxon>
        <taxon>Rhodobacterales</taxon>
        <taxon>Paracoccaceae</taxon>
        <taxon>Roseinatronobacter</taxon>
    </lineage>
</organism>
<dbReference type="Gene3D" id="3.30.70.1070">
    <property type="entry name" value="Sporulation related repeat"/>
    <property type="match status" value="1"/>
</dbReference>
<dbReference type="EMBL" id="LJSG01000010">
    <property type="protein sequence ID" value="KPP92994.1"/>
    <property type="molecule type" value="Genomic_DNA"/>
</dbReference>
<keyword evidence="7" id="KW-1185">Reference proteome</keyword>
<evidence type="ECO:0000313" key="7">
    <source>
        <dbReference type="Proteomes" id="UP000182045"/>
    </source>
</evidence>
<dbReference type="InterPro" id="IPR007730">
    <property type="entry name" value="SPOR-like_dom"/>
</dbReference>
<feature type="region of interest" description="Disordered" evidence="1">
    <location>
        <begin position="137"/>
        <end position="197"/>
    </location>
</feature>
<dbReference type="InterPro" id="IPR036680">
    <property type="entry name" value="SPOR-like_sf"/>
</dbReference>
<dbReference type="GO" id="GO:0051301">
    <property type="term" value="P:cell division"/>
    <property type="evidence" value="ECO:0007669"/>
    <property type="project" value="UniProtKB-KW"/>
</dbReference>
<proteinExistence type="predicted"/>
<protein>
    <submittedName>
        <fullName evidence="4">Cell division protein DedD (Protein involved in septation)</fullName>
    </submittedName>
    <submittedName>
        <fullName evidence="5">Sporulation related domain</fullName>
    </submittedName>
</protein>
<sequence length="337" mass="34770">MISNRVASISLALCLALSGCLQGTDGTETRPVAQAGGGVVERDVEAPDVFSQSDKGLWDGRPSLGGVWVAHPDVKAPERVIIRNTDSGRETVGALFKRERMNPGPVFQVSAEAAEAVGMLPGAPTPLEVVALRTEEQRPAPEAAPDATAEPASETASAPPAEADSETAAQATAESAPDGTAEADAASETMIALPDAEEPRKRGFFARLFGRDDAEPSEITTATLDAAPSATDAPAVAADAVPTMPTPMAGASTDTPAPSALDRPFVQIGIFSVESNADGATETMRKAGLTASIKPGRTQGNAFWRVVVGPASTAAERRDILAQVKKLGFADAYAVRR</sequence>
<dbReference type="OrthoDB" id="9766672at2"/>
<evidence type="ECO:0000313" key="6">
    <source>
        <dbReference type="Proteomes" id="UP000050413"/>
    </source>
</evidence>
<keyword evidence="2" id="KW-0732">Signal</keyword>
<evidence type="ECO:0000313" key="5">
    <source>
        <dbReference type="EMBL" id="KPP92994.1"/>
    </source>
</evidence>
<evidence type="ECO:0000256" key="2">
    <source>
        <dbReference type="SAM" id="SignalP"/>
    </source>
</evidence>
<dbReference type="Proteomes" id="UP000050413">
    <property type="component" value="Unassembled WGS sequence"/>
</dbReference>
<dbReference type="AlphaFoldDB" id="A0A0P7WZL6"/>
<reference evidence="5 6" key="1">
    <citation type="submission" date="2015-09" db="EMBL/GenBank/DDBJ databases">
        <title>Identification and resolution of microdiversity through metagenomic sequencing of parallel consortia.</title>
        <authorList>
            <person name="Nelson W.C."/>
            <person name="Romine M.F."/>
            <person name="Lindemann S.R."/>
        </authorList>
    </citation>
    <scope>NUCLEOTIDE SEQUENCE [LARGE SCALE GENOMIC DNA]</scope>
    <source>
        <strain evidence="5">HL-91</strain>
    </source>
</reference>
<evidence type="ECO:0000313" key="4">
    <source>
        <dbReference type="EMBL" id="CUX80337.1"/>
    </source>
</evidence>
<keyword evidence="4" id="KW-0132">Cell division</keyword>
<dbReference type="STRING" id="1666912.Ga0058931_1046"/>
<evidence type="ECO:0000259" key="3">
    <source>
        <dbReference type="PROSITE" id="PS51724"/>
    </source>
</evidence>
<feature type="domain" description="SPOR" evidence="3">
    <location>
        <begin position="258"/>
        <end position="337"/>
    </location>
</feature>
<reference evidence="4 7" key="2">
    <citation type="submission" date="2016-01" db="EMBL/GenBank/DDBJ databases">
        <authorList>
            <person name="Varghese N."/>
        </authorList>
    </citation>
    <scope>NUCLEOTIDE SEQUENCE [LARGE SCALE GENOMIC DNA]</scope>
    <source>
        <strain evidence="4 7">HL-91</strain>
    </source>
</reference>
<accession>A0A0P7WZL6</accession>
<feature type="signal peptide" evidence="2">
    <location>
        <begin position="1"/>
        <end position="23"/>
    </location>
</feature>
<name>A0A0P7WZL6_9RHOB</name>
<dbReference type="PROSITE" id="PS51257">
    <property type="entry name" value="PROKAR_LIPOPROTEIN"/>
    <property type="match status" value="1"/>
</dbReference>
<evidence type="ECO:0000256" key="1">
    <source>
        <dbReference type="SAM" id="MobiDB-lite"/>
    </source>
</evidence>